<accession>A0AAD7AMZ4</accession>
<keyword evidence="4" id="KW-1185">Reference proteome</keyword>
<keyword evidence="1" id="KW-0472">Membrane</keyword>
<feature type="transmembrane region" description="Helical" evidence="1">
    <location>
        <begin position="212"/>
        <end position="234"/>
    </location>
</feature>
<evidence type="ECO:0000313" key="4">
    <source>
        <dbReference type="Proteomes" id="UP001218218"/>
    </source>
</evidence>
<proteinExistence type="predicted"/>
<dbReference type="Proteomes" id="UP001218218">
    <property type="component" value="Unassembled WGS sequence"/>
</dbReference>
<dbReference type="InterPro" id="IPR045339">
    <property type="entry name" value="DUF6534"/>
</dbReference>
<feature type="transmembrane region" description="Helical" evidence="1">
    <location>
        <begin position="88"/>
        <end position="105"/>
    </location>
</feature>
<dbReference type="Pfam" id="PF20152">
    <property type="entry name" value="DUF6534"/>
    <property type="match status" value="1"/>
</dbReference>
<dbReference type="PANTHER" id="PTHR40465">
    <property type="entry name" value="CHROMOSOME 1, WHOLE GENOME SHOTGUN SEQUENCE"/>
    <property type="match status" value="1"/>
</dbReference>
<protein>
    <recommendedName>
        <fullName evidence="2">DUF6534 domain-containing protein</fullName>
    </recommendedName>
</protein>
<gene>
    <name evidence="3" type="ORF">DFH08DRAFT_799804</name>
</gene>
<organism evidence="3 4">
    <name type="scientific">Mycena albidolilacea</name>
    <dbReference type="NCBI Taxonomy" id="1033008"/>
    <lineage>
        <taxon>Eukaryota</taxon>
        <taxon>Fungi</taxon>
        <taxon>Dikarya</taxon>
        <taxon>Basidiomycota</taxon>
        <taxon>Agaricomycotina</taxon>
        <taxon>Agaricomycetes</taxon>
        <taxon>Agaricomycetidae</taxon>
        <taxon>Agaricales</taxon>
        <taxon>Marasmiineae</taxon>
        <taxon>Mycenaceae</taxon>
        <taxon>Mycena</taxon>
    </lineage>
</organism>
<dbReference type="PANTHER" id="PTHR40465:SF1">
    <property type="entry name" value="DUF6534 DOMAIN-CONTAINING PROTEIN"/>
    <property type="match status" value="1"/>
</dbReference>
<feature type="transmembrane region" description="Helical" evidence="1">
    <location>
        <begin position="171"/>
        <end position="191"/>
    </location>
</feature>
<name>A0AAD7AMZ4_9AGAR</name>
<feature type="transmembrane region" description="Helical" evidence="1">
    <location>
        <begin position="45"/>
        <end position="68"/>
    </location>
</feature>
<evidence type="ECO:0000259" key="2">
    <source>
        <dbReference type="Pfam" id="PF20152"/>
    </source>
</evidence>
<sequence length="304" mass="33634">MTQYIWNTAPLLVGSQANWALFGVLAAQVYKFHSSFYKNSGWIKLLVYGLFSIEFFQSIMASHYAYVILVSGWGDPNIVTGIPWSADIPTFCIPIVSVSVQIYFARRIYILSGKEGWVRFVSSAIVVLALMQSLAGLSSVVRFSITTSHAEIAILTLAVKDNSSFSLCDKFWVIGAATCDILIAGTMLILLSRYREYASRRSTVTLIVKLMVASIQTGIVPTFVALVMLVTYIVCGTQNNLMVMPYCNFLLYNLNIRAEDELLSNISFTHITGIPASTSLHDKHQLQAGAHVKEEVEDSGESSR</sequence>
<evidence type="ECO:0000256" key="1">
    <source>
        <dbReference type="SAM" id="Phobius"/>
    </source>
</evidence>
<evidence type="ECO:0000313" key="3">
    <source>
        <dbReference type="EMBL" id="KAJ7362783.1"/>
    </source>
</evidence>
<feature type="domain" description="DUF6534" evidence="2">
    <location>
        <begin position="176"/>
        <end position="258"/>
    </location>
</feature>
<keyword evidence="1" id="KW-0812">Transmembrane</keyword>
<dbReference type="AlphaFoldDB" id="A0AAD7AMZ4"/>
<comment type="caution">
    <text evidence="3">The sequence shown here is derived from an EMBL/GenBank/DDBJ whole genome shotgun (WGS) entry which is preliminary data.</text>
</comment>
<feature type="transmembrane region" description="Helical" evidence="1">
    <location>
        <begin position="16"/>
        <end position="33"/>
    </location>
</feature>
<keyword evidence="1" id="KW-1133">Transmembrane helix</keyword>
<feature type="transmembrane region" description="Helical" evidence="1">
    <location>
        <begin position="117"/>
        <end position="135"/>
    </location>
</feature>
<dbReference type="EMBL" id="JARIHO010000004">
    <property type="protein sequence ID" value="KAJ7362783.1"/>
    <property type="molecule type" value="Genomic_DNA"/>
</dbReference>
<reference evidence="3" key="1">
    <citation type="submission" date="2023-03" db="EMBL/GenBank/DDBJ databases">
        <title>Massive genome expansion in bonnet fungi (Mycena s.s.) driven by repeated elements and novel gene families across ecological guilds.</title>
        <authorList>
            <consortium name="Lawrence Berkeley National Laboratory"/>
            <person name="Harder C.B."/>
            <person name="Miyauchi S."/>
            <person name="Viragh M."/>
            <person name="Kuo A."/>
            <person name="Thoen E."/>
            <person name="Andreopoulos B."/>
            <person name="Lu D."/>
            <person name="Skrede I."/>
            <person name="Drula E."/>
            <person name="Henrissat B."/>
            <person name="Morin E."/>
            <person name="Kohler A."/>
            <person name="Barry K."/>
            <person name="LaButti K."/>
            <person name="Morin E."/>
            <person name="Salamov A."/>
            <person name="Lipzen A."/>
            <person name="Mereny Z."/>
            <person name="Hegedus B."/>
            <person name="Baldrian P."/>
            <person name="Stursova M."/>
            <person name="Weitz H."/>
            <person name="Taylor A."/>
            <person name="Grigoriev I.V."/>
            <person name="Nagy L.G."/>
            <person name="Martin F."/>
            <person name="Kauserud H."/>
        </authorList>
    </citation>
    <scope>NUCLEOTIDE SEQUENCE</scope>
    <source>
        <strain evidence="3">CBHHK002</strain>
    </source>
</reference>